<dbReference type="RefSeq" id="WP_348263547.1">
    <property type="nucleotide sequence ID" value="NZ_CP121196.1"/>
</dbReference>
<gene>
    <name evidence="2" type="ORF">P8935_03085</name>
</gene>
<name>A0AAU7DKQ4_9BACT</name>
<reference evidence="2" key="1">
    <citation type="submission" date="2023-03" db="EMBL/GenBank/DDBJ databases">
        <title>Edaphobacter sp.</title>
        <authorList>
            <person name="Huber K.J."/>
            <person name="Papendorf J."/>
            <person name="Pilke C."/>
            <person name="Bunk B."/>
            <person name="Sproeer C."/>
            <person name="Pester M."/>
        </authorList>
    </citation>
    <scope>NUCLEOTIDE SEQUENCE</scope>
    <source>
        <strain evidence="2">DSM 110680</strain>
    </source>
</reference>
<dbReference type="EMBL" id="CP121196">
    <property type="protein sequence ID" value="XBH18323.1"/>
    <property type="molecule type" value="Genomic_DNA"/>
</dbReference>
<sequence>MAELKRDEDLGSTGLSTAALAHADEPVEQKLVENREDGRDMNASVDKHINAVAQPAETDAQEALFSQDESKQLYAKWDAIQVGFVDEPRQAVERADSLVAGAMKRLAEVFAEERARLEGQWDRGDNVSTEELRLALRRYRAFFGRLLSV</sequence>
<evidence type="ECO:0000256" key="1">
    <source>
        <dbReference type="SAM" id="MobiDB-lite"/>
    </source>
</evidence>
<proteinExistence type="predicted"/>
<evidence type="ECO:0000313" key="2">
    <source>
        <dbReference type="EMBL" id="XBH18323.1"/>
    </source>
</evidence>
<feature type="region of interest" description="Disordered" evidence="1">
    <location>
        <begin position="1"/>
        <end position="29"/>
    </location>
</feature>
<organism evidence="2">
    <name type="scientific">Telmatobacter sp. DSM 110680</name>
    <dbReference type="NCBI Taxonomy" id="3036704"/>
    <lineage>
        <taxon>Bacteria</taxon>
        <taxon>Pseudomonadati</taxon>
        <taxon>Acidobacteriota</taxon>
        <taxon>Terriglobia</taxon>
        <taxon>Terriglobales</taxon>
        <taxon>Acidobacteriaceae</taxon>
        <taxon>Telmatobacter</taxon>
    </lineage>
</organism>
<accession>A0AAU7DKQ4</accession>
<protein>
    <submittedName>
        <fullName evidence="2">Uncharacterized protein</fullName>
    </submittedName>
</protein>
<dbReference type="AlphaFoldDB" id="A0AAU7DKQ4"/>